<reference evidence="1 2" key="1">
    <citation type="submission" date="2020-08" db="EMBL/GenBank/DDBJ databases">
        <title>Genomic Encyclopedia of Type Strains, Phase IV (KMG-IV): sequencing the most valuable type-strain genomes for metagenomic binning, comparative biology and taxonomic classification.</title>
        <authorList>
            <person name="Goeker M."/>
        </authorList>
    </citation>
    <scope>NUCLEOTIDE SEQUENCE [LARGE SCALE GENOMIC DNA]</scope>
    <source>
        <strain evidence="1 2">DSM 102983</strain>
    </source>
</reference>
<accession>A0ABR6KHN1</accession>
<organism evidence="1 2">
    <name type="scientific">Parabacteroides faecis</name>
    <dbReference type="NCBI Taxonomy" id="1217282"/>
    <lineage>
        <taxon>Bacteria</taxon>
        <taxon>Pseudomonadati</taxon>
        <taxon>Bacteroidota</taxon>
        <taxon>Bacteroidia</taxon>
        <taxon>Bacteroidales</taxon>
        <taxon>Tannerellaceae</taxon>
        <taxon>Parabacteroides</taxon>
    </lineage>
</organism>
<evidence type="ECO:0000313" key="2">
    <source>
        <dbReference type="Proteomes" id="UP000533637"/>
    </source>
</evidence>
<keyword evidence="2" id="KW-1185">Reference proteome</keyword>
<dbReference type="EMBL" id="JACHOC010000002">
    <property type="protein sequence ID" value="MBB4621018.1"/>
    <property type="molecule type" value="Genomic_DNA"/>
</dbReference>
<gene>
    <name evidence="1" type="ORF">GGQ57_000912</name>
</gene>
<protein>
    <submittedName>
        <fullName evidence="1">Uncharacterized protein</fullName>
    </submittedName>
</protein>
<comment type="caution">
    <text evidence="1">The sequence shown here is derived from an EMBL/GenBank/DDBJ whole genome shotgun (WGS) entry which is preliminary data.</text>
</comment>
<sequence>MTGIYFKRIHVIAIYTFSVQKNGNPYNGKTLVGAYLIECNDLKPPVADSLLLRNKNRSIKILQKNTLF</sequence>
<dbReference type="Proteomes" id="UP000533637">
    <property type="component" value="Unassembled WGS sequence"/>
</dbReference>
<proteinExistence type="predicted"/>
<name>A0ABR6KHN1_9BACT</name>
<evidence type="ECO:0000313" key="1">
    <source>
        <dbReference type="EMBL" id="MBB4621018.1"/>
    </source>
</evidence>